<feature type="transmembrane region" description="Helical" evidence="1">
    <location>
        <begin position="150"/>
        <end position="172"/>
    </location>
</feature>
<evidence type="ECO:0008006" key="4">
    <source>
        <dbReference type="Google" id="ProtNLM"/>
    </source>
</evidence>
<feature type="transmembrane region" description="Helical" evidence="1">
    <location>
        <begin position="121"/>
        <end position="144"/>
    </location>
</feature>
<evidence type="ECO:0000256" key="1">
    <source>
        <dbReference type="SAM" id="Phobius"/>
    </source>
</evidence>
<dbReference type="Proteomes" id="UP000598146">
    <property type="component" value="Unassembled WGS sequence"/>
</dbReference>
<keyword evidence="1" id="KW-0472">Membrane</keyword>
<protein>
    <recommendedName>
        <fullName evidence="4">Integral membrane protein</fullName>
    </recommendedName>
</protein>
<keyword evidence="1" id="KW-1133">Transmembrane helix</keyword>
<keyword evidence="1" id="KW-0812">Transmembrane</keyword>
<feature type="transmembrane region" description="Helical" evidence="1">
    <location>
        <begin position="56"/>
        <end position="73"/>
    </location>
</feature>
<organism evidence="2 3">
    <name type="scientific">Actinoplanes aureus</name>
    <dbReference type="NCBI Taxonomy" id="2792083"/>
    <lineage>
        <taxon>Bacteria</taxon>
        <taxon>Bacillati</taxon>
        <taxon>Actinomycetota</taxon>
        <taxon>Actinomycetes</taxon>
        <taxon>Micromonosporales</taxon>
        <taxon>Micromonosporaceae</taxon>
        <taxon>Actinoplanes</taxon>
    </lineage>
</organism>
<evidence type="ECO:0000313" key="2">
    <source>
        <dbReference type="EMBL" id="MBG0568483.1"/>
    </source>
</evidence>
<accession>A0A931G1Z7</accession>
<name>A0A931G1Z7_9ACTN</name>
<feature type="transmembrane region" description="Helical" evidence="1">
    <location>
        <begin position="33"/>
        <end position="50"/>
    </location>
</feature>
<evidence type="ECO:0000313" key="3">
    <source>
        <dbReference type="Proteomes" id="UP000598146"/>
    </source>
</evidence>
<dbReference type="AlphaFoldDB" id="A0A931G1Z7"/>
<sequence>MKWDDAGEGLPLITEYQQLKIEQAHRIGTRDNLMYATLASIAAVAVGAYQARIADLLLLLPPGCVILGWTYLVNDQKISAIGRYIRLDLGPRVTELVGSKTPVFGWESNHRSDRRRRSRKIIQLGADLMTFCVPGLIAIAARLTIASSSILTMVIVAVEITLVVILGTQIVVNADLARDRPWSAADDDLLPATRDAAR</sequence>
<reference evidence="2" key="1">
    <citation type="submission" date="2020-11" db="EMBL/GenBank/DDBJ databases">
        <title>Isolation and identification of active actinomycetes.</title>
        <authorList>
            <person name="Sun X."/>
        </authorList>
    </citation>
    <scope>NUCLEOTIDE SEQUENCE</scope>
    <source>
        <strain evidence="2">NEAU-A11</strain>
    </source>
</reference>
<proteinExistence type="predicted"/>
<comment type="caution">
    <text evidence="2">The sequence shown here is derived from an EMBL/GenBank/DDBJ whole genome shotgun (WGS) entry which is preliminary data.</text>
</comment>
<gene>
    <name evidence="2" type="ORF">I4J89_44385</name>
</gene>
<dbReference type="EMBL" id="JADQTO010000039">
    <property type="protein sequence ID" value="MBG0568483.1"/>
    <property type="molecule type" value="Genomic_DNA"/>
</dbReference>
<keyword evidence="3" id="KW-1185">Reference proteome</keyword>